<keyword evidence="1" id="KW-0472">Membrane</keyword>
<evidence type="ECO:0000256" key="1">
    <source>
        <dbReference type="SAM" id="Phobius"/>
    </source>
</evidence>
<name>A0ABR9TJT9_9FLAO</name>
<organism evidence="2 3">
    <name type="scientific">Flavobacterium hungaricum</name>
    <dbReference type="NCBI Taxonomy" id="2082725"/>
    <lineage>
        <taxon>Bacteria</taxon>
        <taxon>Pseudomonadati</taxon>
        <taxon>Bacteroidota</taxon>
        <taxon>Flavobacteriia</taxon>
        <taxon>Flavobacteriales</taxon>
        <taxon>Flavobacteriaceae</taxon>
        <taxon>Flavobacterium</taxon>
    </lineage>
</organism>
<reference evidence="2 3" key="1">
    <citation type="submission" date="2018-07" db="EMBL/GenBank/DDBJ databases">
        <title>Genome assembly of strain KB82.</title>
        <authorList>
            <person name="Kukolya J."/>
            <person name="Horvath B."/>
            <person name="Nagy I."/>
            <person name="Toth A."/>
        </authorList>
    </citation>
    <scope>NUCLEOTIDE SEQUENCE [LARGE SCALE GENOMIC DNA]</scope>
    <source>
        <strain evidence="2 3">Kb82</strain>
    </source>
</reference>
<comment type="caution">
    <text evidence="2">The sequence shown here is derived from an EMBL/GenBank/DDBJ whole genome shotgun (WGS) entry which is preliminary data.</text>
</comment>
<accession>A0ABR9TJT9</accession>
<protein>
    <submittedName>
        <fullName evidence="2">Uncharacterized protein</fullName>
    </submittedName>
</protein>
<proteinExistence type="predicted"/>
<feature type="transmembrane region" description="Helical" evidence="1">
    <location>
        <begin position="51"/>
        <end position="73"/>
    </location>
</feature>
<dbReference type="RefSeq" id="WP_193846115.1">
    <property type="nucleotide sequence ID" value="NZ_PRDM01000002.1"/>
</dbReference>
<keyword evidence="3" id="KW-1185">Reference proteome</keyword>
<keyword evidence="1" id="KW-0812">Transmembrane</keyword>
<evidence type="ECO:0000313" key="3">
    <source>
        <dbReference type="Proteomes" id="UP000640614"/>
    </source>
</evidence>
<dbReference type="Proteomes" id="UP000640614">
    <property type="component" value="Unassembled WGS sequence"/>
</dbReference>
<keyword evidence="1" id="KW-1133">Transmembrane helix</keyword>
<sequence>MKNHSFTNEKNLDRFYEMIAAKKRNGFVVTEHNEKLPYVVLSKEKKTINHALHLFLSCITFGLWLLVWVYLLLKFSIKKEILLAVDEDGNLFEDKCLSV</sequence>
<evidence type="ECO:0000313" key="2">
    <source>
        <dbReference type="EMBL" id="MBE8725109.1"/>
    </source>
</evidence>
<gene>
    <name evidence="2" type="ORF">C4F50_09130</name>
</gene>
<dbReference type="EMBL" id="PRDM01000002">
    <property type="protein sequence ID" value="MBE8725109.1"/>
    <property type="molecule type" value="Genomic_DNA"/>
</dbReference>